<feature type="binding site" evidence="5">
    <location>
        <begin position="78"/>
        <end position="84"/>
    </location>
    <ligand>
        <name>S-adenosyl-L-methionine</name>
        <dbReference type="ChEBI" id="CHEBI:59789"/>
    </ligand>
</feature>
<dbReference type="InterPro" id="IPR029063">
    <property type="entry name" value="SAM-dependent_MTases_sf"/>
</dbReference>
<dbReference type="PROSITE" id="PS51686">
    <property type="entry name" value="SAM_MT_RSMB_NOP"/>
    <property type="match status" value="1"/>
</dbReference>
<keyword evidence="8" id="KW-1185">Reference proteome</keyword>
<evidence type="ECO:0000256" key="3">
    <source>
        <dbReference type="ARBA" id="ARBA00022691"/>
    </source>
</evidence>
<sequence>MKQKSAKNKLSGEAGFEEYYAGLYGERWQSIKESFAGEGSAVEYHVTGAEKSYFLDSASVLAALCLPLEGATDILDLCAAPGGKTLVLASRMPVDANLSSNERSPERKHRLSVVVETCLPTSISERVKTSCSDGATWCTRQSECFDRILLDAPCSSERHVIADPKYLNSWSPSRIKTVTTEQWSLLSSAYRLLSPEGILLYSTCALCPEENDGMIERLYKKFNKEGDAFALMSPAPDLSEISDFAQITLPGFEQTKYGYMIMPDKQNGAGPIYFSIIKKNKSCAKSL</sequence>
<keyword evidence="1 5" id="KW-0489">Methyltransferase</keyword>
<dbReference type="RefSeq" id="WP_074644689.1">
    <property type="nucleotide sequence ID" value="NZ_FOFU01000008.1"/>
</dbReference>
<dbReference type="AlphaFoldDB" id="A0A1H9I262"/>
<evidence type="ECO:0000313" key="7">
    <source>
        <dbReference type="EMBL" id="SEQ68623.1"/>
    </source>
</evidence>
<comment type="similarity">
    <text evidence="5">Belongs to the class I-like SAM-binding methyltransferase superfamily. RsmB/NOP family.</text>
</comment>
<dbReference type="GO" id="GO:0008173">
    <property type="term" value="F:RNA methyltransferase activity"/>
    <property type="evidence" value="ECO:0007669"/>
    <property type="project" value="InterPro"/>
</dbReference>
<keyword evidence="2 5" id="KW-0808">Transferase</keyword>
<dbReference type="GO" id="GO:0001510">
    <property type="term" value="P:RNA methylation"/>
    <property type="evidence" value="ECO:0007669"/>
    <property type="project" value="InterPro"/>
</dbReference>
<dbReference type="EMBL" id="FOFU01000008">
    <property type="protein sequence ID" value="SEQ68623.1"/>
    <property type="molecule type" value="Genomic_DNA"/>
</dbReference>
<dbReference type="CDD" id="cd02440">
    <property type="entry name" value="AdoMet_MTases"/>
    <property type="match status" value="1"/>
</dbReference>
<dbReference type="PANTHER" id="PTHR22807">
    <property type="entry name" value="NOP2 YEAST -RELATED NOL1/NOP2/FMU SUN DOMAIN-CONTAINING"/>
    <property type="match status" value="1"/>
</dbReference>
<dbReference type="GO" id="GO:0003723">
    <property type="term" value="F:RNA binding"/>
    <property type="evidence" value="ECO:0007669"/>
    <property type="project" value="UniProtKB-UniRule"/>
</dbReference>
<keyword evidence="3 5" id="KW-0949">S-adenosyl-L-methionine</keyword>
<keyword evidence="4 5" id="KW-0694">RNA-binding</keyword>
<dbReference type="PRINTS" id="PR02008">
    <property type="entry name" value="RCMTFAMILY"/>
</dbReference>
<gene>
    <name evidence="7" type="ORF">SAMN04487977_10884</name>
</gene>
<dbReference type="InterPro" id="IPR023267">
    <property type="entry name" value="RCMT"/>
</dbReference>
<feature type="binding site" evidence="5">
    <location>
        <position position="102"/>
    </location>
    <ligand>
        <name>S-adenosyl-L-methionine</name>
        <dbReference type="ChEBI" id="CHEBI:59789"/>
    </ligand>
</feature>
<dbReference type="Gene3D" id="3.40.50.150">
    <property type="entry name" value="Vaccinia Virus protein VP39"/>
    <property type="match status" value="1"/>
</dbReference>
<accession>A0A1H9I262</accession>
<name>A0A1H9I262_9SPIR</name>
<feature type="binding site" evidence="5">
    <location>
        <position position="151"/>
    </location>
    <ligand>
        <name>S-adenosyl-L-methionine</name>
        <dbReference type="ChEBI" id="CHEBI:59789"/>
    </ligand>
</feature>
<dbReference type="OrthoDB" id="9810297at2"/>
<evidence type="ECO:0000256" key="4">
    <source>
        <dbReference type="ARBA" id="ARBA00022884"/>
    </source>
</evidence>
<dbReference type="Pfam" id="PF01189">
    <property type="entry name" value="Methyltr_RsmB-F"/>
    <property type="match status" value="1"/>
</dbReference>
<dbReference type="InterPro" id="IPR001678">
    <property type="entry name" value="MeTrfase_RsmB-F_NOP2_dom"/>
</dbReference>
<proteinExistence type="inferred from homology"/>
<protein>
    <submittedName>
        <fullName evidence="7">16S rRNA methyltransferase RsmF</fullName>
    </submittedName>
</protein>
<feature type="binding site" evidence="5">
    <location>
        <position position="133"/>
    </location>
    <ligand>
        <name>S-adenosyl-L-methionine</name>
        <dbReference type="ChEBI" id="CHEBI:59789"/>
    </ligand>
</feature>
<dbReference type="PANTHER" id="PTHR22807:SF61">
    <property type="entry name" value="NOL1_NOP2_SUN FAMILY PROTEIN _ ANTITERMINATION NUSB DOMAIN-CONTAINING PROTEIN"/>
    <property type="match status" value="1"/>
</dbReference>
<evidence type="ECO:0000256" key="5">
    <source>
        <dbReference type="PROSITE-ProRule" id="PRU01023"/>
    </source>
</evidence>
<dbReference type="Proteomes" id="UP000182360">
    <property type="component" value="Unassembled WGS sequence"/>
</dbReference>
<evidence type="ECO:0000256" key="2">
    <source>
        <dbReference type="ARBA" id="ARBA00022679"/>
    </source>
</evidence>
<evidence type="ECO:0000256" key="1">
    <source>
        <dbReference type="ARBA" id="ARBA00022603"/>
    </source>
</evidence>
<organism evidence="7 8">
    <name type="scientific">Treponema bryantii</name>
    <dbReference type="NCBI Taxonomy" id="163"/>
    <lineage>
        <taxon>Bacteria</taxon>
        <taxon>Pseudomonadati</taxon>
        <taxon>Spirochaetota</taxon>
        <taxon>Spirochaetia</taxon>
        <taxon>Spirochaetales</taxon>
        <taxon>Treponemataceae</taxon>
        <taxon>Treponema</taxon>
    </lineage>
</organism>
<evidence type="ECO:0000259" key="6">
    <source>
        <dbReference type="PROSITE" id="PS51686"/>
    </source>
</evidence>
<dbReference type="STRING" id="163.SAMN04487775_10325"/>
<evidence type="ECO:0000313" key="8">
    <source>
        <dbReference type="Proteomes" id="UP000182360"/>
    </source>
</evidence>
<feature type="domain" description="SAM-dependent MTase RsmB/NOP-type" evidence="6">
    <location>
        <begin position="1"/>
        <end position="280"/>
    </location>
</feature>
<dbReference type="InterPro" id="IPR049560">
    <property type="entry name" value="MeTrfase_RsmB-F_NOP2_cat"/>
</dbReference>
<dbReference type="SUPFAM" id="SSF53335">
    <property type="entry name" value="S-adenosyl-L-methionine-dependent methyltransferases"/>
    <property type="match status" value="1"/>
</dbReference>
<reference evidence="7 8" key="1">
    <citation type="submission" date="2016-10" db="EMBL/GenBank/DDBJ databases">
        <authorList>
            <person name="de Groot N.N."/>
        </authorList>
    </citation>
    <scope>NUCLEOTIDE SEQUENCE [LARGE SCALE GENOMIC DNA]</scope>
    <source>
        <strain evidence="7 8">B25</strain>
    </source>
</reference>
<feature type="active site" description="Nucleophile" evidence="5">
    <location>
        <position position="204"/>
    </location>
</feature>